<dbReference type="OMA" id="AYHANKW"/>
<dbReference type="Proteomes" id="UP000594263">
    <property type="component" value="Unplaced"/>
</dbReference>
<dbReference type="InterPro" id="IPR004158">
    <property type="entry name" value="DUF247_pln"/>
</dbReference>
<evidence type="ECO:0000313" key="3">
    <source>
        <dbReference type="Proteomes" id="UP000594263"/>
    </source>
</evidence>
<evidence type="ECO:0000256" key="1">
    <source>
        <dbReference type="SAM" id="Phobius"/>
    </source>
</evidence>
<feature type="transmembrane region" description="Helical" evidence="1">
    <location>
        <begin position="531"/>
        <end position="555"/>
    </location>
</feature>
<evidence type="ECO:0000313" key="2">
    <source>
        <dbReference type="EnsemblPlants" id="Kaladp0008s0283.1.v1.1"/>
    </source>
</evidence>
<keyword evidence="3" id="KW-1185">Reference proteome</keyword>
<sequence>MTGNNPLSCTQVRTNIKTLKSKKLRCERRHVSLWLSSSCSLHKYNKIILQAQITANTYLPVGMGRVSKYKRLQSVVATTAATDAAAGVGKEGHDGEKPSDWVVNINLLLQKGLVYDSGKKWTIYRVPTNLLKIHKKAFVPKIISIGPFHYRDPRLKVMDEHKERYLFRLLGGRLSKWTSEKQVSRPPVDGAGSENNPAGIKLEDLESAMRGLELKTRETYAEAVTMSSESFVEMMVLDGCFIVELLRLFHKSSKNKTDDAIFTTRWMLRTLQRDLLMLENQLPFFVLEALFGLTSPEEQQERPSLIELTLEFFNPLLPRNCLETKFKDEPEHLLDVFLQSFLSPMQQKIEEPEWTFLRQHRKRSSNAARDEQEKQLIHCVAELQEAGIKFKRKEMHQLLDINFSRGVLEIPPLYINDNTVPIFLNFLAYEQCDQEAEPYFTNFFMFFDGLINSSKDVKILHQYEIINHSLGSMENVAKLFNNVCREIVCDLDHCYLSKQMAEANEFWKAYYATKWHIWWTNLINEYFSSPWTAISLVAAIFLLILTALQTAYTALPYYYSSN</sequence>
<protein>
    <submittedName>
        <fullName evidence="2">Uncharacterized protein</fullName>
    </submittedName>
</protein>
<name>A0A7N0RCB3_KALFE</name>
<keyword evidence="1" id="KW-1133">Transmembrane helix</keyword>
<keyword evidence="1" id="KW-0812">Transmembrane</keyword>
<organism evidence="2 3">
    <name type="scientific">Kalanchoe fedtschenkoi</name>
    <name type="common">Lavender scallops</name>
    <name type="synonym">South American air plant</name>
    <dbReference type="NCBI Taxonomy" id="63787"/>
    <lineage>
        <taxon>Eukaryota</taxon>
        <taxon>Viridiplantae</taxon>
        <taxon>Streptophyta</taxon>
        <taxon>Embryophyta</taxon>
        <taxon>Tracheophyta</taxon>
        <taxon>Spermatophyta</taxon>
        <taxon>Magnoliopsida</taxon>
        <taxon>eudicotyledons</taxon>
        <taxon>Gunneridae</taxon>
        <taxon>Pentapetalae</taxon>
        <taxon>Saxifragales</taxon>
        <taxon>Crassulaceae</taxon>
        <taxon>Kalanchoe</taxon>
    </lineage>
</organism>
<dbReference type="EnsemblPlants" id="Kaladp0008s0283.1.v1.1">
    <property type="protein sequence ID" value="Kaladp0008s0283.1.v1.1"/>
    <property type="gene ID" value="Kaladp0008s0283.v1.1"/>
</dbReference>
<dbReference type="AlphaFoldDB" id="A0A7N0RCB3"/>
<dbReference type="Pfam" id="PF03140">
    <property type="entry name" value="DUF247"/>
    <property type="match status" value="1"/>
</dbReference>
<accession>A0A7N0RCB3</accession>
<keyword evidence="1" id="KW-0472">Membrane</keyword>
<reference evidence="2" key="1">
    <citation type="submission" date="2021-01" db="UniProtKB">
        <authorList>
            <consortium name="EnsemblPlants"/>
        </authorList>
    </citation>
    <scope>IDENTIFICATION</scope>
</reference>
<proteinExistence type="predicted"/>
<dbReference type="Gramene" id="Kaladp0008s0283.1.v1.1">
    <property type="protein sequence ID" value="Kaladp0008s0283.1.v1.1"/>
    <property type="gene ID" value="Kaladp0008s0283.v1.1"/>
</dbReference>
<dbReference type="PANTHER" id="PTHR31170">
    <property type="entry name" value="BNAC04G53230D PROTEIN"/>
    <property type="match status" value="1"/>
</dbReference>
<dbReference type="PANTHER" id="PTHR31170:SF25">
    <property type="entry name" value="BNAA09G04570D PROTEIN"/>
    <property type="match status" value="1"/>
</dbReference>